<organism evidence="1 2">
    <name type="scientific">Brachionus plicatilis</name>
    <name type="common">Marine rotifer</name>
    <name type="synonym">Brachionus muelleri</name>
    <dbReference type="NCBI Taxonomy" id="10195"/>
    <lineage>
        <taxon>Eukaryota</taxon>
        <taxon>Metazoa</taxon>
        <taxon>Spiralia</taxon>
        <taxon>Gnathifera</taxon>
        <taxon>Rotifera</taxon>
        <taxon>Eurotatoria</taxon>
        <taxon>Monogononta</taxon>
        <taxon>Pseudotrocha</taxon>
        <taxon>Ploima</taxon>
        <taxon>Brachionidae</taxon>
        <taxon>Brachionus</taxon>
    </lineage>
</organism>
<dbReference type="EMBL" id="REGN01003743">
    <property type="protein sequence ID" value="RNA21058.1"/>
    <property type="molecule type" value="Genomic_DNA"/>
</dbReference>
<keyword evidence="2" id="KW-1185">Reference proteome</keyword>
<proteinExistence type="predicted"/>
<evidence type="ECO:0000313" key="1">
    <source>
        <dbReference type="EMBL" id="RNA21058.1"/>
    </source>
</evidence>
<name>A0A3M7RCS6_BRAPC</name>
<reference evidence="1 2" key="1">
    <citation type="journal article" date="2018" name="Sci. Rep.">
        <title>Genomic signatures of local adaptation to the degree of environmental predictability in rotifers.</title>
        <authorList>
            <person name="Franch-Gras L."/>
            <person name="Hahn C."/>
            <person name="Garcia-Roger E.M."/>
            <person name="Carmona M.J."/>
            <person name="Serra M."/>
            <person name="Gomez A."/>
        </authorList>
    </citation>
    <scope>NUCLEOTIDE SEQUENCE [LARGE SCALE GENOMIC DNA]</scope>
    <source>
        <strain evidence="1">HYR1</strain>
    </source>
</reference>
<gene>
    <name evidence="1" type="ORF">BpHYR1_029629</name>
</gene>
<dbReference type="AlphaFoldDB" id="A0A3M7RCS6"/>
<comment type="caution">
    <text evidence="1">The sequence shown here is derived from an EMBL/GenBank/DDBJ whole genome shotgun (WGS) entry which is preliminary data.</text>
</comment>
<protein>
    <submittedName>
        <fullName evidence="1">Uncharacterized protein</fullName>
    </submittedName>
</protein>
<dbReference type="Proteomes" id="UP000276133">
    <property type="component" value="Unassembled WGS sequence"/>
</dbReference>
<evidence type="ECO:0000313" key="2">
    <source>
        <dbReference type="Proteomes" id="UP000276133"/>
    </source>
</evidence>
<sequence>MNSFVIKRSMLKFATFKHSIFNNINLIFTDFKHQRVKMTLLRFLAAKIKHKNKNNFLNSNKKNLFKFVYVQGVDIVQKK</sequence>
<accession>A0A3M7RCS6</accession>